<keyword evidence="2" id="KW-1185">Reference proteome</keyword>
<protein>
    <submittedName>
        <fullName evidence="1">Uncharacterized protein</fullName>
    </submittedName>
</protein>
<comment type="caution">
    <text evidence="1">The sequence shown here is derived from an EMBL/GenBank/DDBJ whole genome shotgun (WGS) entry which is preliminary data.</text>
</comment>
<evidence type="ECO:0000313" key="1">
    <source>
        <dbReference type="EMBL" id="GEB59504.1"/>
    </source>
</evidence>
<dbReference type="AlphaFoldDB" id="A0A4Y3RQA5"/>
<name>A0A4Y3RQA5_9ACTN</name>
<dbReference type="EMBL" id="BJMN01000034">
    <property type="protein sequence ID" value="GEB59504.1"/>
    <property type="molecule type" value="Genomic_DNA"/>
</dbReference>
<reference evidence="1 2" key="1">
    <citation type="submission" date="2019-06" db="EMBL/GenBank/DDBJ databases">
        <title>Whole genome shotgun sequence of Streptomyces gardneri NBRC 12865.</title>
        <authorList>
            <person name="Hosoyama A."/>
            <person name="Uohara A."/>
            <person name="Ohji S."/>
            <person name="Ichikawa N."/>
        </authorList>
    </citation>
    <scope>NUCLEOTIDE SEQUENCE [LARGE SCALE GENOMIC DNA]</scope>
    <source>
        <strain evidence="1 2">NBRC 12865</strain>
    </source>
</reference>
<gene>
    <name evidence="1" type="ORF">SGA01_51090</name>
</gene>
<dbReference type="Proteomes" id="UP000315226">
    <property type="component" value="Unassembled WGS sequence"/>
</dbReference>
<sequence length="79" mass="8504">MGIVGEALKGGEVRGEVVGGLALRTQRVVGEHRDDGREVGGDGGAYLKIAHARSVRTLPLCRRSSSGWDLPARIVRLRR</sequence>
<proteinExistence type="predicted"/>
<accession>A0A4Y3RQA5</accession>
<evidence type="ECO:0000313" key="2">
    <source>
        <dbReference type="Proteomes" id="UP000315226"/>
    </source>
</evidence>
<organism evidence="1 2">
    <name type="scientific">Streptomyces gardneri</name>
    <dbReference type="NCBI Taxonomy" id="66892"/>
    <lineage>
        <taxon>Bacteria</taxon>
        <taxon>Bacillati</taxon>
        <taxon>Actinomycetota</taxon>
        <taxon>Actinomycetes</taxon>
        <taxon>Kitasatosporales</taxon>
        <taxon>Streptomycetaceae</taxon>
        <taxon>Streptomyces</taxon>
    </lineage>
</organism>